<gene>
    <name evidence="1" type="ORF">bsdtb5_38460</name>
</gene>
<accession>A0A7R7EPS5</accession>
<organism evidence="1 2">
    <name type="scientific">Anaeromicropila herbilytica</name>
    <dbReference type="NCBI Taxonomy" id="2785025"/>
    <lineage>
        <taxon>Bacteria</taxon>
        <taxon>Bacillati</taxon>
        <taxon>Bacillota</taxon>
        <taxon>Clostridia</taxon>
        <taxon>Lachnospirales</taxon>
        <taxon>Lachnospiraceae</taxon>
        <taxon>Anaeromicropila</taxon>
    </lineage>
</organism>
<protein>
    <submittedName>
        <fullName evidence="1">Uncharacterized protein</fullName>
    </submittedName>
</protein>
<name>A0A7R7EPS5_9FIRM</name>
<dbReference type="KEGG" id="ahb:bsdtb5_38460"/>
<dbReference type="RefSeq" id="WP_271713594.1">
    <property type="nucleotide sequence ID" value="NZ_AP024169.1"/>
</dbReference>
<dbReference type="Proteomes" id="UP000595897">
    <property type="component" value="Chromosome"/>
</dbReference>
<dbReference type="EMBL" id="AP024169">
    <property type="protein sequence ID" value="BCN32551.1"/>
    <property type="molecule type" value="Genomic_DNA"/>
</dbReference>
<dbReference type="AlphaFoldDB" id="A0A7R7EPS5"/>
<proteinExistence type="predicted"/>
<sequence length="105" mass="12263">MATVRKTIEDSLKLIDEITEHLYKQEVTLGYQKLNTAITTITEAINLIFEYKKINPDFELDEKKIVDTFTEALNAMEAKDIILLADILQYEITEQFNEILEQIHE</sequence>
<evidence type="ECO:0000313" key="2">
    <source>
        <dbReference type="Proteomes" id="UP000595897"/>
    </source>
</evidence>
<reference evidence="1 2" key="1">
    <citation type="submission" date="2020-11" db="EMBL/GenBank/DDBJ databases">
        <title>Draft genome sequencing of a Lachnospiraceae strain isolated from anoxic soil subjected to BSD treatment.</title>
        <authorList>
            <person name="Uek A."/>
            <person name="Tonouchi A."/>
        </authorList>
    </citation>
    <scope>NUCLEOTIDE SEQUENCE [LARGE SCALE GENOMIC DNA]</scope>
    <source>
        <strain evidence="1 2">TB5</strain>
    </source>
</reference>
<evidence type="ECO:0000313" key="1">
    <source>
        <dbReference type="EMBL" id="BCN32551.1"/>
    </source>
</evidence>
<keyword evidence="2" id="KW-1185">Reference proteome</keyword>